<dbReference type="EC" id="1.1.1.35" evidence="6"/>
<evidence type="ECO:0000313" key="6">
    <source>
        <dbReference type="EMBL" id="MFC7318665.1"/>
    </source>
</evidence>
<dbReference type="PANTHER" id="PTHR48075">
    <property type="entry name" value="3-HYDROXYACYL-COA DEHYDROGENASE FAMILY PROTEIN"/>
    <property type="match status" value="1"/>
</dbReference>
<feature type="binding site" evidence="3">
    <location>
        <begin position="10"/>
        <end position="15"/>
    </location>
    <ligand>
        <name>NAD(+)</name>
        <dbReference type="ChEBI" id="CHEBI:57540"/>
    </ligand>
</feature>
<evidence type="ECO:0000313" key="7">
    <source>
        <dbReference type="Proteomes" id="UP001596547"/>
    </source>
</evidence>
<name>A0ABD6AEP5_9EURY</name>
<dbReference type="PIRSF" id="PIRSF000105">
    <property type="entry name" value="HCDH"/>
    <property type="match status" value="1"/>
</dbReference>
<comment type="caution">
    <text evidence="6">The sequence shown here is derived from an EMBL/GenBank/DDBJ whole genome shotgun (WGS) entry which is preliminary data.</text>
</comment>
<dbReference type="SUPFAM" id="SSF51735">
    <property type="entry name" value="NAD(P)-binding Rossmann-fold domains"/>
    <property type="match status" value="1"/>
</dbReference>
<dbReference type="GO" id="GO:0032787">
    <property type="term" value="P:monocarboxylic acid metabolic process"/>
    <property type="evidence" value="ECO:0007669"/>
    <property type="project" value="UniProtKB-ARBA"/>
</dbReference>
<dbReference type="Proteomes" id="UP001596547">
    <property type="component" value="Unassembled WGS sequence"/>
</dbReference>
<dbReference type="SUPFAM" id="SSF48179">
    <property type="entry name" value="6-phosphogluconate dehydrogenase C-terminal domain-like"/>
    <property type="match status" value="1"/>
</dbReference>
<dbReference type="RefSeq" id="WP_276306498.1">
    <property type="nucleotide sequence ID" value="NZ_CP119993.1"/>
</dbReference>
<evidence type="ECO:0000259" key="4">
    <source>
        <dbReference type="Pfam" id="PF00725"/>
    </source>
</evidence>
<dbReference type="GeneID" id="79317147"/>
<evidence type="ECO:0000256" key="2">
    <source>
        <dbReference type="PIRSR" id="PIRSR000105-1"/>
    </source>
</evidence>
<dbReference type="Pfam" id="PF02737">
    <property type="entry name" value="3HCDH_N"/>
    <property type="match status" value="1"/>
</dbReference>
<dbReference type="InterPro" id="IPR036291">
    <property type="entry name" value="NAD(P)-bd_dom_sf"/>
</dbReference>
<dbReference type="AlphaFoldDB" id="A0ABD6AEP5"/>
<gene>
    <name evidence="6" type="ORF">ACFQPE_17970</name>
</gene>
<proteinExistence type="predicted"/>
<dbReference type="PANTHER" id="PTHR48075:SF5">
    <property type="entry name" value="3-HYDROXYBUTYRYL-COA DEHYDROGENASE"/>
    <property type="match status" value="1"/>
</dbReference>
<keyword evidence="7" id="KW-1185">Reference proteome</keyword>
<reference evidence="6 7" key="1">
    <citation type="journal article" date="2019" name="Int. J. Syst. Evol. Microbiol.">
        <title>The Global Catalogue of Microorganisms (GCM) 10K type strain sequencing project: providing services to taxonomists for standard genome sequencing and annotation.</title>
        <authorList>
            <consortium name="The Broad Institute Genomics Platform"/>
            <consortium name="The Broad Institute Genome Sequencing Center for Infectious Disease"/>
            <person name="Wu L."/>
            <person name="Ma J."/>
        </authorList>
    </citation>
    <scope>NUCLEOTIDE SEQUENCE [LARGE SCALE GENOMIC DNA]</scope>
    <source>
        <strain evidence="6 7">PSR21</strain>
    </source>
</reference>
<protein>
    <submittedName>
        <fullName evidence="6">3-hydroxyacyl-CoA dehydrogenase family protein</fullName>
        <ecNumber evidence="6">1.1.1.35</ecNumber>
    </submittedName>
</protein>
<organism evidence="6 7">
    <name type="scientific">Halomarina halobia</name>
    <dbReference type="NCBI Taxonomy" id="3033386"/>
    <lineage>
        <taxon>Archaea</taxon>
        <taxon>Methanobacteriati</taxon>
        <taxon>Methanobacteriota</taxon>
        <taxon>Stenosarchaea group</taxon>
        <taxon>Halobacteria</taxon>
        <taxon>Halobacteriales</taxon>
        <taxon>Natronomonadaceae</taxon>
        <taxon>Halomarina</taxon>
    </lineage>
</organism>
<dbReference type="Pfam" id="PF00725">
    <property type="entry name" value="3HCDH"/>
    <property type="match status" value="1"/>
</dbReference>
<dbReference type="InterPro" id="IPR022694">
    <property type="entry name" value="3-OHacyl-CoA_DH"/>
</dbReference>
<feature type="binding site" evidence="3">
    <location>
        <position position="95"/>
    </location>
    <ligand>
        <name>NAD(+)</name>
        <dbReference type="ChEBI" id="CHEBI:57540"/>
    </ligand>
</feature>
<evidence type="ECO:0000256" key="1">
    <source>
        <dbReference type="ARBA" id="ARBA00023002"/>
    </source>
</evidence>
<feature type="domain" description="3-hydroxyacyl-CoA dehydrogenase NAD binding" evidence="5">
    <location>
        <begin position="6"/>
        <end position="181"/>
    </location>
</feature>
<evidence type="ECO:0000259" key="5">
    <source>
        <dbReference type="Pfam" id="PF02737"/>
    </source>
</evidence>
<feature type="binding site" evidence="3">
    <location>
        <position position="141"/>
    </location>
    <ligand>
        <name>NAD(+)</name>
        <dbReference type="ChEBI" id="CHEBI:57540"/>
    </ligand>
</feature>
<feature type="binding site" evidence="3">
    <location>
        <position position="90"/>
    </location>
    <ligand>
        <name>NAD(+)</name>
        <dbReference type="ChEBI" id="CHEBI:57540"/>
    </ligand>
</feature>
<dbReference type="InterPro" id="IPR013328">
    <property type="entry name" value="6PGD_dom2"/>
</dbReference>
<feature type="domain" description="3-hydroxyacyl-CoA dehydrogenase C-terminal" evidence="4">
    <location>
        <begin position="184"/>
        <end position="279"/>
    </location>
</feature>
<dbReference type="EMBL" id="JBHTBF010000003">
    <property type="protein sequence ID" value="MFC7318665.1"/>
    <property type="molecule type" value="Genomic_DNA"/>
</dbReference>
<dbReference type="InterPro" id="IPR008927">
    <property type="entry name" value="6-PGluconate_DH-like_C_sf"/>
</dbReference>
<dbReference type="Gene3D" id="1.10.1040.10">
    <property type="entry name" value="N-(1-d-carboxylethyl)-l-norvaline Dehydrogenase, domain 2"/>
    <property type="match status" value="1"/>
</dbReference>
<feature type="binding site" evidence="3">
    <location>
        <position position="33"/>
    </location>
    <ligand>
        <name>NAD(+)</name>
        <dbReference type="ChEBI" id="CHEBI:57540"/>
    </ligand>
</feature>
<dbReference type="GO" id="GO:0003857">
    <property type="term" value="F:(3S)-3-hydroxyacyl-CoA dehydrogenase (NAD+) activity"/>
    <property type="evidence" value="ECO:0007669"/>
    <property type="project" value="UniProtKB-EC"/>
</dbReference>
<evidence type="ECO:0000256" key="3">
    <source>
        <dbReference type="PIRSR" id="PIRSR000105-2"/>
    </source>
</evidence>
<feature type="binding site" evidence="3">
    <location>
        <position position="271"/>
    </location>
    <ligand>
        <name>NAD(+)</name>
        <dbReference type="ChEBI" id="CHEBI:57540"/>
    </ligand>
</feature>
<feature type="site" description="Important for catalytic activity" evidence="2">
    <location>
        <position position="138"/>
    </location>
</feature>
<keyword evidence="3" id="KW-0520">NAD</keyword>
<accession>A0ABD6AEP5</accession>
<dbReference type="InterPro" id="IPR006176">
    <property type="entry name" value="3-OHacyl-CoA_DH_NAD-bd"/>
</dbReference>
<dbReference type="FunFam" id="3.40.50.720:FF:000009">
    <property type="entry name" value="Fatty oxidation complex, alpha subunit"/>
    <property type="match status" value="1"/>
</dbReference>
<feature type="binding site" evidence="3">
    <location>
        <position position="117"/>
    </location>
    <ligand>
        <name>NAD(+)</name>
        <dbReference type="ChEBI" id="CHEBI:57540"/>
    </ligand>
</feature>
<dbReference type="Gene3D" id="3.40.50.720">
    <property type="entry name" value="NAD(P)-binding Rossmann-like Domain"/>
    <property type="match status" value="1"/>
</dbReference>
<keyword evidence="1 6" id="KW-0560">Oxidoreductase</keyword>
<sequence>MAERAIGVIGAGTMGSNIAQLCAQYDFDVVLRDVEDDLVASGLDRIETGLAAAEDRGIIEDASAAFARVTGTTDLDEVVEATFIVEAVPERMDLKQSVFEELDAETEPDVVLGTNTSSLPVTEIAAATEHPERVIGTHFFNPPVKMKLLELITGHHTSDETVDRAEAFAEDVGRESILVDDFPGFATSRLGVALGMEAARMVQEGVASAEDIDRGMELGYNHPMGPLKLGDYNGWDVRLEIADALADELGERFRPPQIVRKMVRAGDLGKKTGRGFYDWEGGR</sequence>
<dbReference type="InterPro" id="IPR006108">
    <property type="entry name" value="3HC_DH_C"/>
</dbReference>